<sequence length="386" mass="43235">MLLCFVFPAETKPSLRKEMDEVTAKLGQPAVMKCQIIGRPVPEIKWYHAGKEIIESRKYEMSSDGRNHSLSIMTDQQEDEGEYTCKAINDAGEAETTGMLVLEAAPSFHPDYPLKEVHFAGLGTTLRIHAVYIGRPEPKIMWLHGAKTLENTEDISIETTEHYTHLVIKNVQPDDGTYRCKVVNEYGEDSAYAELFISSPPEFTLPLVNHTAYMGEDVRFGVTITVHPEPRVIWHKSGQKLIPGHDDKKYTFISDKGLYQLIIHNVETEDDAEYITATNSAGSASCQATLKVERTTHVKKEYEPSEKEKQKIAGKEELDKKVRLSQILAGTVVTPLPPAAVEAVREAPNLTVMGNVCIVIYDNIILTETKERMFEQEKVSAGTNTL</sequence>
<dbReference type="Bgee" id="ENSNBRG00000021695">
    <property type="expression patterns" value="Expressed in muscle tissue and 6 other cell types or tissues"/>
</dbReference>
<dbReference type="GO" id="GO:0004672">
    <property type="term" value="F:protein kinase activity"/>
    <property type="evidence" value="ECO:0007669"/>
    <property type="project" value="TreeGrafter"/>
</dbReference>
<comment type="subcellular location">
    <subcellularLocation>
        <location evidence="1">Cytoplasm</location>
    </subcellularLocation>
</comment>
<feature type="domain" description="Ig-like" evidence="8">
    <location>
        <begin position="201"/>
        <end position="293"/>
    </location>
</feature>
<dbReference type="GO" id="GO:0005737">
    <property type="term" value="C:cytoplasm"/>
    <property type="evidence" value="ECO:0007669"/>
    <property type="project" value="UniProtKB-SubCell"/>
</dbReference>
<dbReference type="GeneTree" id="ENSGT01110000267173"/>
<dbReference type="FunFam" id="2.60.40.10:FF:000867">
    <property type="entry name" value="Titin a"/>
    <property type="match status" value="1"/>
</dbReference>
<accession>A0A3Q4I3Y9</accession>
<dbReference type="FunFam" id="2.60.40.10:FF:000107">
    <property type="entry name" value="Myosin, light chain kinase a"/>
    <property type="match status" value="1"/>
</dbReference>
<dbReference type="InterPro" id="IPR013098">
    <property type="entry name" value="Ig_I-set"/>
</dbReference>
<dbReference type="GO" id="GO:0003007">
    <property type="term" value="P:heart morphogenesis"/>
    <property type="evidence" value="ECO:0007669"/>
    <property type="project" value="UniProtKB-ARBA"/>
</dbReference>
<dbReference type="InterPro" id="IPR003599">
    <property type="entry name" value="Ig_sub"/>
</dbReference>
<keyword evidence="5" id="KW-0547">Nucleotide-binding</keyword>
<dbReference type="InterPro" id="IPR036179">
    <property type="entry name" value="Ig-like_dom_sf"/>
</dbReference>
<feature type="domain" description="Ig-like" evidence="8">
    <location>
        <begin position="13"/>
        <end position="101"/>
    </location>
</feature>
<keyword evidence="3" id="KW-0963">Cytoplasm</keyword>
<evidence type="ECO:0000259" key="8">
    <source>
        <dbReference type="PROSITE" id="PS50835"/>
    </source>
</evidence>
<dbReference type="PANTHER" id="PTHR47633">
    <property type="entry name" value="IMMUNOGLOBULIN"/>
    <property type="match status" value="1"/>
</dbReference>
<name>A0A3Q4I3Y9_NEOBR</name>
<evidence type="ECO:0000256" key="1">
    <source>
        <dbReference type="ARBA" id="ARBA00004496"/>
    </source>
</evidence>
<dbReference type="PROSITE" id="PS50835">
    <property type="entry name" value="IG_LIKE"/>
    <property type="match status" value="3"/>
</dbReference>
<dbReference type="SMART" id="SM00408">
    <property type="entry name" value="IGc2"/>
    <property type="match status" value="3"/>
</dbReference>
<feature type="domain" description="Ig-like" evidence="8">
    <location>
        <begin position="106"/>
        <end position="198"/>
    </location>
</feature>
<organism evidence="9 10">
    <name type="scientific">Neolamprologus brichardi</name>
    <name type="common">Fairy cichlid</name>
    <name type="synonym">Lamprologus brichardi</name>
    <dbReference type="NCBI Taxonomy" id="32507"/>
    <lineage>
        <taxon>Eukaryota</taxon>
        <taxon>Metazoa</taxon>
        <taxon>Chordata</taxon>
        <taxon>Craniata</taxon>
        <taxon>Vertebrata</taxon>
        <taxon>Euteleostomi</taxon>
        <taxon>Actinopterygii</taxon>
        <taxon>Neopterygii</taxon>
        <taxon>Teleostei</taxon>
        <taxon>Neoteleostei</taxon>
        <taxon>Acanthomorphata</taxon>
        <taxon>Ovalentaria</taxon>
        <taxon>Cichlomorphae</taxon>
        <taxon>Cichliformes</taxon>
        <taxon>Cichlidae</taxon>
        <taxon>African cichlids</taxon>
        <taxon>Pseudocrenilabrinae</taxon>
        <taxon>Lamprologini</taxon>
        <taxon>Neolamprologus</taxon>
    </lineage>
</organism>
<dbReference type="PANTHER" id="PTHR47633:SF4">
    <property type="entry name" value="MYOPALLADIN ISOFORM X1"/>
    <property type="match status" value="1"/>
</dbReference>
<dbReference type="GO" id="GO:0005524">
    <property type="term" value="F:ATP binding"/>
    <property type="evidence" value="ECO:0007669"/>
    <property type="project" value="UniProtKB-KW"/>
</dbReference>
<evidence type="ECO:0000256" key="7">
    <source>
        <dbReference type="ARBA" id="ARBA00023319"/>
    </source>
</evidence>
<dbReference type="Ensembl" id="ENSNBRT00000029237.1">
    <property type="protein sequence ID" value="ENSNBRP00000028493.1"/>
    <property type="gene ID" value="ENSNBRG00000021695.1"/>
</dbReference>
<evidence type="ECO:0000256" key="6">
    <source>
        <dbReference type="ARBA" id="ARBA00022840"/>
    </source>
</evidence>
<evidence type="ECO:0000256" key="5">
    <source>
        <dbReference type="ARBA" id="ARBA00022741"/>
    </source>
</evidence>
<keyword evidence="7" id="KW-0393">Immunoglobulin domain</keyword>
<evidence type="ECO:0000313" key="9">
    <source>
        <dbReference type="Ensembl" id="ENSNBRP00000028493.1"/>
    </source>
</evidence>
<dbReference type="InterPro" id="IPR007110">
    <property type="entry name" value="Ig-like_dom"/>
</dbReference>
<dbReference type="SMART" id="SM00409">
    <property type="entry name" value="IG"/>
    <property type="match status" value="3"/>
</dbReference>
<protein>
    <recommendedName>
        <fullName evidence="8">Ig-like domain-containing protein</fullName>
    </recommendedName>
</protein>
<reference evidence="9" key="2">
    <citation type="submission" date="2025-09" db="UniProtKB">
        <authorList>
            <consortium name="Ensembl"/>
        </authorList>
    </citation>
    <scope>IDENTIFICATION</scope>
</reference>
<evidence type="ECO:0000256" key="4">
    <source>
        <dbReference type="ARBA" id="ARBA00022737"/>
    </source>
</evidence>
<proteinExistence type="inferred from homology"/>
<evidence type="ECO:0000256" key="3">
    <source>
        <dbReference type="ARBA" id="ARBA00022490"/>
    </source>
</evidence>
<dbReference type="InterPro" id="IPR003598">
    <property type="entry name" value="Ig_sub2"/>
</dbReference>
<comment type="similarity">
    <text evidence="2">Belongs to the protein kinase superfamily. CAMK Ser/Thr protein kinase family.</text>
</comment>
<keyword evidence="6" id="KW-0067">ATP-binding</keyword>
<dbReference type="SUPFAM" id="SSF48726">
    <property type="entry name" value="Immunoglobulin"/>
    <property type="match status" value="3"/>
</dbReference>
<reference evidence="9" key="1">
    <citation type="submission" date="2025-08" db="UniProtKB">
        <authorList>
            <consortium name="Ensembl"/>
        </authorList>
    </citation>
    <scope>IDENTIFICATION</scope>
</reference>
<dbReference type="FunFam" id="2.60.40.10:FF:000147">
    <property type="entry name" value="Myosin light chain kinase"/>
    <property type="match status" value="1"/>
</dbReference>
<keyword evidence="4" id="KW-0677">Repeat</keyword>
<dbReference type="InterPro" id="IPR013783">
    <property type="entry name" value="Ig-like_fold"/>
</dbReference>
<dbReference type="AlphaFoldDB" id="A0A3Q4I3Y9"/>
<dbReference type="Pfam" id="PF07679">
    <property type="entry name" value="I-set"/>
    <property type="match status" value="3"/>
</dbReference>
<keyword evidence="10" id="KW-1185">Reference proteome</keyword>
<evidence type="ECO:0000313" key="10">
    <source>
        <dbReference type="Proteomes" id="UP000261580"/>
    </source>
</evidence>
<dbReference type="Gene3D" id="2.60.40.10">
    <property type="entry name" value="Immunoglobulins"/>
    <property type="match status" value="3"/>
</dbReference>
<dbReference type="Proteomes" id="UP000261580">
    <property type="component" value="Unassembled WGS sequence"/>
</dbReference>
<dbReference type="GO" id="GO:0055013">
    <property type="term" value="P:cardiac muscle cell development"/>
    <property type="evidence" value="ECO:0007669"/>
    <property type="project" value="UniProtKB-ARBA"/>
</dbReference>
<evidence type="ECO:0000256" key="2">
    <source>
        <dbReference type="ARBA" id="ARBA00006692"/>
    </source>
</evidence>